<feature type="region of interest" description="Disordered" evidence="1">
    <location>
        <begin position="1"/>
        <end position="301"/>
    </location>
</feature>
<feature type="compositionally biased region" description="Basic and acidic residues" evidence="1">
    <location>
        <begin position="7"/>
        <end position="25"/>
    </location>
</feature>
<feature type="compositionally biased region" description="Polar residues" evidence="1">
    <location>
        <begin position="116"/>
        <end position="129"/>
    </location>
</feature>
<feature type="compositionally biased region" description="Polar residues" evidence="1">
    <location>
        <begin position="2059"/>
        <end position="2074"/>
    </location>
</feature>
<dbReference type="EMBL" id="BDSP01000136">
    <property type="protein sequence ID" value="GAX19295.1"/>
    <property type="molecule type" value="Genomic_DNA"/>
</dbReference>
<dbReference type="OrthoDB" id="119388at2759"/>
<evidence type="ECO:0000256" key="1">
    <source>
        <dbReference type="SAM" id="MobiDB-lite"/>
    </source>
</evidence>
<accession>A0A1Z5JZ47</accession>
<evidence type="ECO:0000313" key="3">
    <source>
        <dbReference type="Proteomes" id="UP000198406"/>
    </source>
</evidence>
<feature type="compositionally biased region" description="Low complexity" evidence="1">
    <location>
        <begin position="279"/>
        <end position="293"/>
    </location>
</feature>
<keyword evidence="3" id="KW-1185">Reference proteome</keyword>
<dbReference type="Proteomes" id="UP000198406">
    <property type="component" value="Unassembled WGS sequence"/>
</dbReference>
<gene>
    <name evidence="2" type="ORF">FisN_4Lh129</name>
</gene>
<evidence type="ECO:0000313" key="2">
    <source>
        <dbReference type="EMBL" id="GAX19295.1"/>
    </source>
</evidence>
<protein>
    <submittedName>
        <fullName evidence="2">Uncharacterized protein</fullName>
    </submittedName>
</protein>
<reference evidence="2 3" key="1">
    <citation type="journal article" date="2015" name="Plant Cell">
        <title>Oil accumulation by the oleaginous diatom Fistulifera solaris as revealed by the genome and transcriptome.</title>
        <authorList>
            <person name="Tanaka T."/>
            <person name="Maeda Y."/>
            <person name="Veluchamy A."/>
            <person name="Tanaka M."/>
            <person name="Abida H."/>
            <person name="Marechal E."/>
            <person name="Bowler C."/>
            <person name="Muto M."/>
            <person name="Sunaga Y."/>
            <person name="Tanaka M."/>
            <person name="Yoshino T."/>
            <person name="Taniguchi T."/>
            <person name="Fukuda Y."/>
            <person name="Nemoto M."/>
            <person name="Matsumoto M."/>
            <person name="Wong P.S."/>
            <person name="Aburatani S."/>
            <person name="Fujibuchi W."/>
        </authorList>
    </citation>
    <scope>NUCLEOTIDE SEQUENCE [LARGE SCALE GENOMIC DNA]</scope>
    <source>
        <strain evidence="2 3">JPCC DA0580</strain>
    </source>
</reference>
<feature type="region of interest" description="Disordered" evidence="1">
    <location>
        <begin position="2059"/>
        <end position="2088"/>
    </location>
</feature>
<dbReference type="InParanoid" id="A0A1Z5JZ47"/>
<proteinExistence type="predicted"/>
<comment type="caution">
    <text evidence="2">The sequence shown here is derived from an EMBL/GenBank/DDBJ whole genome shotgun (WGS) entry which is preliminary data.</text>
</comment>
<organism evidence="2 3">
    <name type="scientific">Fistulifera solaris</name>
    <name type="common">Oleaginous diatom</name>
    <dbReference type="NCBI Taxonomy" id="1519565"/>
    <lineage>
        <taxon>Eukaryota</taxon>
        <taxon>Sar</taxon>
        <taxon>Stramenopiles</taxon>
        <taxon>Ochrophyta</taxon>
        <taxon>Bacillariophyta</taxon>
        <taxon>Bacillariophyceae</taxon>
        <taxon>Bacillariophycidae</taxon>
        <taxon>Naviculales</taxon>
        <taxon>Naviculaceae</taxon>
        <taxon>Fistulifera</taxon>
    </lineage>
</organism>
<dbReference type="Gene3D" id="2.60.120.200">
    <property type="match status" value="1"/>
</dbReference>
<sequence length="2487" mass="270488">MNPDLQKLMEQRRRMSELKVDDPRTDVAAPALSATKKKELSKVSMGQDLQAIMARRRKMAGDVSSEEDEVPPVMSQTKVVADDDMQDAPEKPRSVANLSTHLDQKGEPGRRKQPSDGESTISGSIVSNSGERRSRRKPRPSGEEPEDPSERRKMRTRRSKSGDSLFDEVSVDQSVSSRRRRSSDDDTISSGISSSRKGRRSDDKNLPPSSSRASRQGLTLGASSDGGEVSASLPEPSEKKELHRRKLSSQSSSSGEEKPITKSTKGRPKPTSRQSVSDSQQGRRNARSGSSSSTPIVTDTAMSGWGDFPAFGGADGFESCDVPNNDDGFGGFANFTNTAGSTVTASGALDFAPLSVRGESKENQGKSLSKIDFDAPFSVGNISKFEAFDSNSPAFDVTFPAMEGSDFFSQAFVEKSAPQKVWDKSPLKGELPVRSVQRPLLCKDATMCVGLCVPPVINPSNGNCICCIENNGILKIIEIDPCRGNSHVLSITIMSREFRNKVADKYNILVHKVETVLALSAGLQRSNGQIRTSVVAILDLLSLESNQVLRVVAVWQWGGGTTHPAIVQHTISPPSSGEFSFEPSSLRNTDGLLFIAGASPKGPCIFICNPSNKETWSANFLGGPGMISCMAVSFNLHRPYPYLVVAMKEGTISMWNYGAALLPLGSKEAVATKRWLTPACRLEASACFTTAQGKIQHKESPGPGFCTQLEFCSLEHSRCSLPLLAASFQNGLAVFHVGIPVLEEKGTDFKSPEMSASAPLAQVPSIGPIVAKTWEGRRQEQASVTWLHAGPHVGPCLVILLGGDHGPSLVMIGSIDFQLYTLRSVMDLANEALIPFHVVSVYEINDDLDEKPLGFLSSDNLGSLVSYSRDSVFRFTLRDPSIPRSKAEGLVSALTSPVASLPCGLTSAGEVLLMDDNDGPLYIFSLLHCEQLNKDHLRRWSRPMMRHLLCRASVGDTKQQQRNLGTLAAENMSGEVHGGAEGNVVCELFHEKLLGYVPMRILGHRCESFCAIAYRASLGTSISETIDISSDASLFAFVDWSSGGENVAIEVLQARDMVFLPPCGVGGVRGLLLSSNGSRLTYFVWDLQKKCCKLKSAHRPILGVDVVEPSGFLECRRIFAFEGVGKVVLAASASRIRDSRSCIVIGELLDAESLSEENWSAILPNIEVDRSCFFEKHEEINNMIGLEGDDSGYRNFAVSTSDRVLLLTSGLAIAAQASLTGHCSGLSPLGAFAAGFVMGNKTCYLCCLDGRLAWGSICTFPLSKRQYSLISIRPDRIVFFDKQAGFHTAESGEKAKKVKLHVAKTIPALLLEPMIANAVCVGDKQNVSTHVLRTVIEKFGRKLASITHGENEGIGTFGAGISSRVFEILGRYGLSHASTWLLTGTVQFQRNSNSRVLSPWLSVAQKMKGGFSSDTLLHLISNGDQYYSDYLKSPDHNMASTLPRQSDPSMYVSRAYAETAMEEGELVDALKMFDMCGTQFTENALVQLAAMREREGPKSLLRVLKGHGDALLYTSSVYASLAVYLNEQQTRQTQTNTNTQKTFVKHFAPSLQSGTRVGRARHKVIGESALDEFGPIKSPDMESLWATSCNEAKHIWNEGPRRQKDNLLLLNRVEDWMGQRRPLILGKEGALAARDRGEKTLADILNQEDNDSFGEKSDIDSEGDDWIEGVGEGRSDEANLCGYFRMSEGDDADNSWKAEGLQDLSPYKNKLILVGDVDGFCLQESTSSVDEGEKGKVKSLYDVVFDRSGVGKASGLVLPATRGCSIDIGVLHNSNRQPRKKCTIEFWYSVPSELSHSMVLVRRTVGPFANDFTKICLASERDCVLWELALLKNGNLEFRNCAGAVLVSSEDFHPSDSAGDIEAVRPEKAAWNRWNHVCVVLSSKGLSLSECTVSLYMKGVEVVSGEVSMVPRGYEENDLISPGKLDEIMQNSHLVFGLDHTPGFRMTDLRIWACERSAEDTQSFMFEYLTAAETKKKFKLKISSKSSGSGLGKGAKGGELRQSLLATTKTGGKSGSGFSMGFSLAPPPKATLAMTSLEAEKIVSDGPASNTSFETSFDSFNHPGSIQSTTGSSIKKQEVGSADHIEAAQDDSEVPVTLWDTALPLSKQIRSSAAAALVRGPPATRHFGGNRGGLPDFSGMDRFGVGGIAICGSEKTIVWRDNEDPPALTYPIGASGAVVSDQMDDMGSEFLCCFLARERRMIVFELQSKTVVVELQMTTKLNFWRYLPPEAAQNTLCFMLITPVGGFHWMPLEESPRPYQVWKRGPDLQGKKVVSYEEGGSNGLDESEICSKLGLVMVTKESGEGLLESWIVPINGDSRAVQVSDDVLGACFCQPPIIDDGSFLPLLVTVHDLDEGIYVNILSVREPQKGSVELGEIEVSHLIEMDDYKEIDLKPPSLAMGTFPESICCSLSNIIVVIIRRKGLIAAFELEDDDLSLIAQETVGHYIVDAVMRYSAEVGGAEIVMMLSDTDNPKDGRIVSFCFRSAV</sequence>
<feature type="compositionally biased region" description="Polar residues" evidence="1">
    <location>
        <begin position="207"/>
        <end position="217"/>
    </location>
</feature>
<feature type="compositionally biased region" description="Basic and acidic residues" evidence="1">
    <location>
        <begin position="2075"/>
        <end position="2087"/>
    </location>
</feature>
<dbReference type="InterPro" id="IPR013320">
    <property type="entry name" value="ConA-like_dom_sf"/>
</dbReference>
<feature type="compositionally biased region" description="Basic and acidic residues" evidence="1">
    <location>
        <begin position="102"/>
        <end position="115"/>
    </location>
</feature>
<dbReference type="SUPFAM" id="SSF49899">
    <property type="entry name" value="Concanavalin A-like lectins/glucanases"/>
    <property type="match status" value="1"/>
</dbReference>
<name>A0A1Z5JZ47_FISSO</name>